<dbReference type="AlphaFoldDB" id="A0A1W0X298"/>
<dbReference type="InterPro" id="IPR050122">
    <property type="entry name" value="RTK"/>
</dbReference>
<dbReference type="Pfam" id="PF07714">
    <property type="entry name" value="PK_Tyr_Ser-Thr"/>
    <property type="match status" value="1"/>
</dbReference>
<accession>A0A1W0X298</accession>
<evidence type="ECO:0000256" key="1">
    <source>
        <dbReference type="SAM" id="MobiDB-lite"/>
    </source>
</evidence>
<dbReference type="GO" id="GO:0005524">
    <property type="term" value="F:ATP binding"/>
    <property type="evidence" value="ECO:0007669"/>
    <property type="project" value="InterPro"/>
</dbReference>
<protein>
    <recommendedName>
        <fullName evidence="2">Protein kinase domain-containing protein</fullName>
    </recommendedName>
</protein>
<dbReference type="PROSITE" id="PS50011">
    <property type="entry name" value="PROTEIN_KINASE_DOM"/>
    <property type="match status" value="1"/>
</dbReference>
<dbReference type="OrthoDB" id="5984265at2759"/>
<dbReference type="PANTHER" id="PTHR24416:SF611">
    <property type="entry name" value="TYROSINE-PROTEIN KINASE TRANSMEMBRANE RECEPTOR ROR"/>
    <property type="match status" value="1"/>
</dbReference>
<dbReference type="Proteomes" id="UP000192578">
    <property type="component" value="Unassembled WGS sequence"/>
</dbReference>
<dbReference type="PANTHER" id="PTHR24416">
    <property type="entry name" value="TYROSINE-PROTEIN KINASE RECEPTOR"/>
    <property type="match status" value="1"/>
</dbReference>
<dbReference type="GO" id="GO:0005886">
    <property type="term" value="C:plasma membrane"/>
    <property type="evidence" value="ECO:0007669"/>
    <property type="project" value="TreeGrafter"/>
</dbReference>
<reference evidence="4" key="1">
    <citation type="submission" date="2017-01" db="EMBL/GenBank/DDBJ databases">
        <title>Comparative genomics of anhydrobiosis in the tardigrade Hypsibius dujardini.</title>
        <authorList>
            <person name="Yoshida Y."/>
            <person name="Koutsovoulos G."/>
            <person name="Laetsch D."/>
            <person name="Stevens L."/>
            <person name="Kumar S."/>
            <person name="Horikawa D."/>
            <person name="Ishino K."/>
            <person name="Komine S."/>
            <person name="Tomita M."/>
            <person name="Blaxter M."/>
            <person name="Arakawa K."/>
        </authorList>
    </citation>
    <scope>NUCLEOTIDE SEQUENCE [LARGE SCALE GENOMIC DNA]</scope>
    <source>
        <strain evidence="4">Z151</strain>
    </source>
</reference>
<feature type="domain" description="Protein kinase" evidence="2">
    <location>
        <begin position="1"/>
        <end position="139"/>
    </location>
</feature>
<name>A0A1W0X298_HYPEX</name>
<dbReference type="Gene3D" id="1.10.510.10">
    <property type="entry name" value="Transferase(Phosphotransferase) domain 1"/>
    <property type="match status" value="1"/>
</dbReference>
<evidence type="ECO:0000313" key="3">
    <source>
        <dbReference type="EMBL" id="OQV21596.1"/>
    </source>
</evidence>
<organism evidence="3 4">
    <name type="scientific">Hypsibius exemplaris</name>
    <name type="common">Freshwater tardigrade</name>
    <dbReference type="NCBI Taxonomy" id="2072580"/>
    <lineage>
        <taxon>Eukaryota</taxon>
        <taxon>Metazoa</taxon>
        <taxon>Ecdysozoa</taxon>
        <taxon>Tardigrada</taxon>
        <taxon>Eutardigrada</taxon>
        <taxon>Parachela</taxon>
        <taxon>Hypsibioidea</taxon>
        <taxon>Hypsibiidae</taxon>
        <taxon>Hypsibius</taxon>
    </lineage>
</organism>
<dbReference type="PROSITE" id="PS00109">
    <property type="entry name" value="PROTEIN_KINASE_TYR"/>
    <property type="match status" value="1"/>
</dbReference>
<proteinExistence type="predicted"/>
<dbReference type="EMBL" id="MTYJ01000022">
    <property type="protein sequence ID" value="OQV21596.1"/>
    <property type="molecule type" value="Genomic_DNA"/>
</dbReference>
<evidence type="ECO:0000313" key="4">
    <source>
        <dbReference type="Proteomes" id="UP000192578"/>
    </source>
</evidence>
<sequence length="139" mass="15350">MDDYILSTDDFIRSGHQISTGMEFLSARTITHRDLAARNVLVADNHVLIISDFGLAKQSDDSSSHLFNSSKPIQNYKDALSESRNSPAQDDSALSKIGGSKGTNLSKCLTTHISLHGLSQQDFLALCFHNLRLKILFIE</sequence>
<dbReference type="GO" id="GO:0043235">
    <property type="term" value="C:receptor complex"/>
    <property type="evidence" value="ECO:0007669"/>
    <property type="project" value="TreeGrafter"/>
</dbReference>
<dbReference type="SUPFAM" id="SSF56112">
    <property type="entry name" value="Protein kinase-like (PK-like)"/>
    <property type="match status" value="1"/>
</dbReference>
<keyword evidence="4" id="KW-1185">Reference proteome</keyword>
<dbReference type="GO" id="GO:0004714">
    <property type="term" value="F:transmembrane receptor protein tyrosine kinase activity"/>
    <property type="evidence" value="ECO:0007669"/>
    <property type="project" value="TreeGrafter"/>
</dbReference>
<gene>
    <name evidence="3" type="ORF">BV898_04495</name>
</gene>
<dbReference type="GO" id="GO:0007169">
    <property type="term" value="P:cell surface receptor protein tyrosine kinase signaling pathway"/>
    <property type="evidence" value="ECO:0007669"/>
    <property type="project" value="TreeGrafter"/>
</dbReference>
<comment type="caution">
    <text evidence="3">The sequence shown here is derived from an EMBL/GenBank/DDBJ whole genome shotgun (WGS) entry which is preliminary data.</text>
</comment>
<dbReference type="InterPro" id="IPR001245">
    <property type="entry name" value="Ser-Thr/Tyr_kinase_cat_dom"/>
</dbReference>
<feature type="region of interest" description="Disordered" evidence="1">
    <location>
        <begin position="78"/>
        <end position="97"/>
    </location>
</feature>
<dbReference type="InterPro" id="IPR008266">
    <property type="entry name" value="Tyr_kinase_AS"/>
</dbReference>
<dbReference type="InterPro" id="IPR000719">
    <property type="entry name" value="Prot_kinase_dom"/>
</dbReference>
<dbReference type="InterPro" id="IPR011009">
    <property type="entry name" value="Kinase-like_dom_sf"/>
</dbReference>
<evidence type="ECO:0000259" key="2">
    <source>
        <dbReference type="PROSITE" id="PS50011"/>
    </source>
</evidence>